<feature type="domain" description="ABC-three component systems C-terminal" evidence="1">
    <location>
        <begin position="187"/>
        <end position="431"/>
    </location>
</feature>
<evidence type="ECO:0000313" key="2">
    <source>
        <dbReference type="EMBL" id="RMT72154.1"/>
    </source>
</evidence>
<organism evidence="2 3">
    <name type="scientific">Pseudomonas syringae pv. theae</name>
    <dbReference type="NCBI Taxonomy" id="103985"/>
    <lineage>
        <taxon>Bacteria</taxon>
        <taxon>Pseudomonadati</taxon>
        <taxon>Pseudomonadota</taxon>
        <taxon>Gammaproteobacteria</taxon>
        <taxon>Pseudomonadales</taxon>
        <taxon>Pseudomonadaceae</taxon>
        <taxon>Pseudomonas</taxon>
        <taxon>Pseudomonas syringae</taxon>
    </lineage>
</organism>
<dbReference type="Pfam" id="PF20276">
    <property type="entry name" value="CTD1"/>
    <property type="match status" value="1"/>
</dbReference>
<dbReference type="EMBL" id="RBTL01000075">
    <property type="protein sequence ID" value="RMT72154.1"/>
    <property type="molecule type" value="Genomic_DNA"/>
</dbReference>
<protein>
    <recommendedName>
        <fullName evidence="1">ABC-three component systems C-terminal domain-containing protein</fullName>
    </recommendedName>
</protein>
<comment type="caution">
    <text evidence="2">The sequence shown here is derived from an EMBL/GenBank/DDBJ whole genome shotgun (WGS) entry which is preliminary data.</text>
</comment>
<evidence type="ECO:0000259" key="1">
    <source>
        <dbReference type="Pfam" id="PF20276"/>
    </source>
</evidence>
<name>A0A0Q0FQK3_PSESX</name>
<reference evidence="2 3" key="1">
    <citation type="submission" date="2018-08" db="EMBL/GenBank/DDBJ databases">
        <title>Recombination of ecologically and evolutionarily significant loci maintains genetic cohesion in the Pseudomonas syringae species complex.</title>
        <authorList>
            <person name="Dillon M."/>
            <person name="Thakur S."/>
            <person name="Almeida R.N.D."/>
            <person name="Weir B.S."/>
            <person name="Guttman D.S."/>
        </authorList>
    </citation>
    <scope>NUCLEOTIDE SEQUENCE [LARGE SCALE GENOMIC DNA]</scope>
    <source>
        <strain evidence="2 3">ICMP 3934</strain>
    </source>
</reference>
<dbReference type="Proteomes" id="UP000282636">
    <property type="component" value="Unassembled WGS sequence"/>
</dbReference>
<proteinExistence type="predicted"/>
<dbReference type="InterPro" id="IPR046920">
    <property type="entry name" value="ABC-3C_CTD1"/>
</dbReference>
<evidence type="ECO:0000313" key="3">
    <source>
        <dbReference type="Proteomes" id="UP000282636"/>
    </source>
</evidence>
<dbReference type="AlphaFoldDB" id="A0A0Q0FQK3"/>
<gene>
    <name evidence="2" type="ORF">ALP44_03952</name>
</gene>
<dbReference type="RefSeq" id="WP_019333080.1">
    <property type="nucleotide sequence ID" value="NZ_BQUM01000063.1"/>
</dbReference>
<accession>A0A0Q0FQK3</accession>
<sequence>MAYDASPSWSGFNYQGKVAIYYALTLINKCLSTNLNFDFSNHALILENTEDFEIIVSKNTISFHQVKALQGSSFSDYENALFGMAIELHKKPTAIGYIHSWRKINPNANKTLSESIAQDFLDVSAEYANAKDKTKTIIGKVFDGSPKPDKKTAIMRLALCTTTETEIVKILADIGNKTNATLTRLNSYTYPDGNDFCDLLEINIKIQSELSAAFINTATFNSQKQIQNAFCHFLGAIDNYIAQRHLQKANTELLTIPFNEIMNIIKIDFEDVSEAYLKFRFKNSFLEQFDEFMSFPNLYSHPGANSGLECNLLRIRAILSNLTPEILWEHYKCFTPHQAFESSNNLDTAFNVNMEGVLMVLLKIFYEIDYKNTIHMPGKFRLVYRTLLRPGDQYLPTTITSSNFPERIARGIIANPNMIETLFEVSTLIYEGALIEKLPSQLHKHVSAPAGVGDEIRERREDILSNLRLISTAQAKEEINAN</sequence>